<feature type="domain" description="ABC transporter" evidence="5">
    <location>
        <begin position="7"/>
        <end position="248"/>
    </location>
</feature>
<evidence type="ECO:0000256" key="1">
    <source>
        <dbReference type="ARBA" id="ARBA00005417"/>
    </source>
</evidence>
<keyword evidence="4 6" id="KW-0067">ATP-binding</keyword>
<evidence type="ECO:0000256" key="2">
    <source>
        <dbReference type="ARBA" id="ARBA00022448"/>
    </source>
</evidence>
<keyword evidence="3" id="KW-0547">Nucleotide-binding</keyword>
<protein>
    <submittedName>
        <fullName evidence="6">ABC transporter ATP-binding protein</fullName>
    </submittedName>
</protein>
<gene>
    <name evidence="6" type="ORF">R0G64_18935</name>
</gene>
<evidence type="ECO:0000256" key="4">
    <source>
        <dbReference type="ARBA" id="ARBA00022840"/>
    </source>
</evidence>
<comment type="caution">
    <text evidence="6">The sequence shown here is derived from an EMBL/GenBank/DDBJ whole genome shotgun (WGS) entry which is preliminary data.</text>
</comment>
<dbReference type="GO" id="GO:0005524">
    <property type="term" value="F:ATP binding"/>
    <property type="evidence" value="ECO:0007669"/>
    <property type="project" value="UniProtKB-KW"/>
</dbReference>
<dbReference type="CDD" id="cd03220">
    <property type="entry name" value="ABC_KpsT_Wzt"/>
    <property type="match status" value="1"/>
</dbReference>
<sequence length="439" mass="48412">MQNEIVISVSDVSKKFRLFASSRERFIEALHPLRKRYHQEFWALQGVSFGVARGEIVGVLGRNGSGKSTLLQIICSVMQPTSGSISVNGKVSALLELGAGFNPEFTGRENVILNGAIMGFSRDEMLEKMPLIEAFAEIGEHFDQPVKTYSSGMFVRVAFAAAVHVEPQILIVDEALSVGDAKFQHRCFQRIREFMDRGKTILFVSHSVDTVLRLCTRGLVMEGGRLCYDGPVVEAVNLYQNLLFGTHHEERDDAEQPLTQSRQARLLGSGRSDVVNERLLYNAHETRLGTGQVQIIDIEIMADGRYDPPRIPANQPVELLVKLLFQKRVEGVSVGFAVVSLDGTYVFGTNLHMQGAPLLTAEAGECVVVRFDWKACLVGGDYFLNVGCSQIDAQSDRFLDVRRSVMRLCIKGAPGIVGLVDMQVEHEVLASPGEQAVSP</sequence>
<dbReference type="RefSeq" id="WP_279864077.1">
    <property type="nucleotide sequence ID" value="NZ_CP133395.1"/>
</dbReference>
<organism evidence="6 7">
    <name type="scientific">Metapseudomonas otitidis</name>
    <dbReference type="NCBI Taxonomy" id="319939"/>
    <lineage>
        <taxon>Bacteria</taxon>
        <taxon>Pseudomonadati</taxon>
        <taxon>Pseudomonadota</taxon>
        <taxon>Gammaproteobacteria</taxon>
        <taxon>Pseudomonadales</taxon>
        <taxon>Pseudomonadaceae</taxon>
        <taxon>Metapseudomonas</taxon>
    </lineage>
</organism>
<evidence type="ECO:0000313" key="6">
    <source>
        <dbReference type="EMBL" id="MDV3441502.1"/>
    </source>
</evidence>
<dbReference type="PROSITE" id="PS00211">
    <property type="entry name" value="ABC_TRANSPORTER_1"/>
    <property type="match status" value="1"/>
</dbReference>
<dbReference type="InterPro" id="IPR029439">
    <property type="entry name" value="Wzt_C"/>
</dbReference>
<dbReference type="InterPro" id="IPR015860">
    <property type="entry name" value="ABC_transpr_TagH-like"/>
</dbReference>
<dbReference type="InterPro" id="IPR027417">
    <property type="entry name" value="P-loop_NTPase"/>
</dbReference>
<dbReference type="CDD" id="cd10147">
    <property type="entry name" value="Wzt_C-like"/>
    <property type="match status" value="1"/>
</dbReference>
<proteinExistence type="inferred from homology"/>
<dbReference type="SUPFAM" id="SSF52540">
    <property type="entry name" value="P-loop containing nucleoside triphosphate hydrolases"/>
    <property type="match status" value="1"/>
</dbReference>
<keyword evidence="7" id="KW-1185">Reference proteome</keyword>
<dbReference type="InterPro" id="IPR050683">
    <property type="entry name" value="Bact_Polysacc_Export_ATP-bd"/>
</dbReference>
<dbReference type="Gene3D" id="3.40.50.300">
    <property type="entry name" value="P-loop containing nucleotide triphosphate hydrolases"/>
    <property type="match status" value="1"/>
</dbReference>
<keyword evidence="2" id="KW-0813">Transport</keyword>
<dbReference type="InterPro" id="IPR003593">
    <property type="entry name" value="AAA+_ATPase"/>
</dbReference>
<dbReference type="Pfam" id="PF14524">
    <property type="entry name" value="Wzt_C"/>
    <property type="match status" value="1"/>
</dbReference>
<dbReference type="PANTHER" id="PTHR46743:SF2">
    <property type="entry name" value="TEICHOIC ACIDS EXPORT ATP-BINDING PROTEIN TAGH"/>
    <property type="match status" value="1"/>
</dbReference>
<name>A0ABU3XUB2_9GAMM</name>
<dbReference type="PANTHER" id="PTHR46743">
    <property type="entry name" value="TEICHOIC ACIDS EXPORT ATP-BINDING PROTEIN TAGH"/>
    <property type="match status" value="1"/>
</dbReference>
<accession>A0ABU3XUB2</accession>
<dbReference type="EMBL" id="JAWJUL010000077">
    <property type="protein sequence ID" value="MDV3441502.1"/>
    <property type="molecule type" value="Genomic_DNA"/>
</dbReference>
<evidence type="ECO:0000256" key="3">
    <source>
        <dbReference type="ARBA" id="ARBA00022741"/>
    </source>
</evidence>
<dbReference type="InterPro" id="IPR017871">
    <property type="entry name" value="ABC_transporter-like_CS"/>
</dbReference>
<evidence type="ECO:0000313" key="7">
    <source>
        <dbReference type="Proteomes" id="UP001273935"/>
    </source>
</evidence>
<dbReference type="InterPro" id="IPR003439">
    <property type="entry name" value="ABC_transporter-like_ATP-bd"/>
</dbReference>
<dbReference type="SMART" id="SM00382">
    <property type="entry name" value="AAA"/>
    <property type="match status" value="1"/>
</dbReference>
<comment type="similarity">
    <text evidence="1">Belongs to the ABC transporter superfamily.</text>
</comment>
<reference evidence="6 7" key="1">
    <citation type="submission" date="2023-10" db="EMBL/GenBank/DDBJ databases">
        <title>Pseudomonas otitidis isolated from a paediatric patient with cystic fibrosis in Chile.</title>
        <authorList>
            <person name="Amsteins-Romero L."/>
            <person name="Opazo-Capurro A."/>
            <person name="Matus-Kohler M."/>
            <person name="Gonzalez-Rocha G."/>
        </authorList>
    </citation>
    <scope>NUCLEOTIDE SEQUENCE [LARGE SCALE GENOMIC DNA]</scope>
    <source>
        <strain evidence="6 7">P-714</strain>
    </source>
</reference>
<dbReference type="PROSITE" id="PS50893">
    <property type="entry name" value="ABC_TRANSPORTER_2"/>
    <property type="match status" value="1"/>
</dbReference>
<dbReference type="Pfam" id="PF00005">
    <property type="entry name" value="ABC_tran"/>
    <property type="match status" value="1"/>
</dbReference>
<dbReference type="Proteomes" id="UP001273935">
    <property type="component" value="Unassembled WGS sequence"/>
</dbReference>
<evidence type="ECO:0000259" key="5">
    <source>
        <dbReference type="PROSITE" id="PS50893"/>
    </source>
</evidence>
<dbReference type="Gene3D" id="2.70.50.60">
    <property type="entry name" value="abc- transporter (atp binding component) like domain"/>
    <property type="match status" value="1"/>
</dbReference>